<dbReference type="InterPro" id="IPR012341">
    <property type="entry name" value="6hp_glycosidase-like_sf"/>
</dbReference>
<dbReference type="EC" id="3.2.1.40" evidence="2"/>
<feature type="domain" description="Alpha-L-rhamnosidase concanavalin-like" evidence="4">
    <location>
        <begin position="365"/>
        <end position="455"/>
    </location>
</feature>
<proteinExistence type="predicted"/>
<name>A0ABR3YR94_9PEZI</name>
<comment type="catalytic activity">
    <reaction evidence="1">
        <text>Hydrolysis of terminal non-reducing alpha-L-rhamnose residues in alpha-L-rhamnosides.</text>
        <dbReference type="EC" id="3.2.1.40"/>
    </reaction>
</comment>
<evidence type="ECO:0000313" key="8">
    <source>
        <dbReference type="EMBL" id="KAL1890889.1"/>
    </source>
</evidence>
<dbReference type="Gene3D" id="2.60.420.10">
    <property type="entry name" value="Maltose phosphorylase, domain 3"/>
    <property type="match status" value="1"/>
</dbReference>
<dbReference type="Gene3D" id="1.50.10.10">
    <property type="match status" value="1"/>
</dbReference>
<keyword evidence="3" id="KW-0378">Hydrolase</keyword>
<dbReference type="SUPFAM" id="SSF48208">
    <property type="entry name" value="Six-hairpin glycosidases"/>
    <property type="match status" value="1"/>
</dbReference>
<dbReference type="InterPro" id="IPR008902">
    <property type="entry name" value="Rhamnosid_concanavalin"/>
</dbReference>
<dbReference type="InterPro" id="IPR013783">
    <property type="entry name" value="Ig-like_fold"/>
</dbReference>
<protein>
    <recommendedName>
        <fullName evidence="2">alpha-L-rhamnosidase</fullName>
        <ecNumber evidence="2">3.2.1.40</ecNumber>
    </recommendedName>
</protein>
<evidence type="ECO:0000256" key="3">
    <source>
        <dbReference type="ARBA" id="ARBA00022801"/>
    </source>
</evidence>
<dbReference type="InterPro" id="IPR013737">
    <property type="entry name" value="Bac_rhamnosid_N"/>
</dbReference>
<sequence length="930" mass="104540">MGSIVIVGKLNVVSCGIHGYGEAIGIDVDEVRFHWKLESADEHAKQTAYRVVVSTTKSTNGALVNPCFDSGRVEGHEQRNILCKPEGGFQPTAFHFWTVQIWDQNGSDTTSTINEFYTSYPRSSRLLPPYSMNQTYMPHTSLIFRTWFENPEERWKAVWIGDGGDKPIYLRKSLDLQGKPSRVIVLASGLGHFNLSVNGQPASAHVLDPGWTDYHRTVQFVGYDVTDKVLDGTNVVGAHVGNGFYAGDQGDRFFWPMYEDNTYVRYGNELCFFAEIHVHYEDGMHECIISDPSWKVRKSATNLANIYASENHDAALFPSGWDMSKFDDGDWAAAKPLTGPRGKLRYQSQPPVVLHNTFVPVRQTTVKPGVLVFDLGQNSSIVPLVVASGTAGQEYRVKYSETIGEDGLVLMPDPLFKEFETHVYSNIKLAGHTMSEAWSPDFSFTSARYIQIEGAALPGEGDGSLPLIHSVTARHISSAASHLGFVKTDKDDVNALINACYWTFSSNIFSYHTDCPQIEKFGWLEVTSLLFPATQYVRDMEAVYSKILDDIIDAQEPSGLVPTMAPLVRYMCGPMHDTITWGGAVCLLPEMIKRYYGSTAVFEKAYASCLRYMEYMRGKERHGGLIEHGLGDWGRDIAFGNHQANIETAIYYKCLRNVAMMAKELGHTADEETYTAWADRIHANYNEHLLVTDKVEHPHAYYTSLDNPGTRDRTMVAQAMALQFDLVPPHLRQEVEAAFVAAAEDSGHVMLAGEIGLKYLWNTLADPGVDRPDIVLDMARQEEHPSLMRFLRRGETTLLEFWQDNCRSKCHDMLGTIYEWFYSYALGVQPLEDAYRSWRLRPCFNTEFDYVEGSVESPYGQIQVMFDRRERHNGPVTMTVAVPTGTTCELVLPGSSTTVKVQRHASEEVRAHKGAVLQLLQGYYTLKIEN</sequence>
<dbReference type="Gene3D" id="2.60.120.260">
    <property type="entry name" value="Galactose-binding domain-like"/>
    <property type="match status" value="2"/>
</dbReference>
<comment type="caution">
    <text evidence="8">The sequence shown here is derived from an EMBL/GenBank/DDBJ whole genome shotgun (WGS) entry which is preliminary data.</text>
</comment>
<evidence type="ECO:0000256" key="1">
    <source>
        <dbReference type="ARBA" id="ARBA00001445"/>
    </source>
</evidence>
<accession>A0ABR3YR94</accession>
<dbReference type="InterPro" id="IPR035398">
    <property type="entry name" value="Bac_rhamnosid_C"/>
</dbReference>
<evidence type="ECO:0000313" key="9">
    <source>
        <dbReference type="Proteomes" id="UP001583186"/>
    </source>
</evidence>
<evidence type="ECO:0000259" key="7">
    <source>
        <dbReference type="Pfam" id="PF17390"/>
    </source>
</evidence>
<dbReference type="Pfam" id="PF17390">
    <property type="entry name" value="Bac_rhamnosid_C"/>
    <property type="match status" value="1"/>
</dbReference>
<dbReference type="InterPro" id="IPR008928">
    <property type="entry name" value="6-hairpin_glycosidase_sf"/>
</dbReference>
<dbReference type="Proteomes" id="UP001583186">
    <property type="component" value="Unassembled WGS sequence"/>
</dbReference>
<dbReference type="PANTHER" id="PTHR33307">
    <property type="entry name" value="ALPHA-RHAMNOSIDASE (EUROFUNG)"/>
    <property type="match status" value="1"/>
</dbReference>
<organism evidence="8 9">
    <name type="scientific">Sporothrix stenoceras</name>
    <dbReference type="NCBI Taxonomy" id="5173"/>
    <lineage>
        <taxon>Eukaryota</taxon>
        <taxon>Fungi</taxon>
        <taxon>Dikarya</taxon>
        <taxon>Ascomycota</taxon>
        <taxon>Pezizomycotina</taxon>
        <taxon>Sordariomycetes</taxon>
        <taxon>Sordariomycetidae</taxon>
        <taxon>Ophiostomatales</taxon>
        <taxon>Ophiostomataceae</taxon>
        <taxon>Sporothrix</taxon>
    </lineage>
</organism>
<keyword evidence="9" id="KW-1185">Reference proteome</keyword>
<dbReference type="Pfam" id="PF25788">
    <property type="entry name" value="Ig_Rha78A_N"/>
    <property type="match status" value="1"/>
</dbReference>
<dbReference type="Gene3D" id="2.60.40.10">
    <property type="entry name" value="Immunoglobulins"/>
    <property type="match status" value="1"/>
</dbReference>
<gene>
    <name evidence="8" type="ORF">Sste5346_008030</name>
</gene>
<feature type="domain" description="Alpha-L-rhamnosidase six-hairpin glycosidase" evidence="6">
    <location>
        <begin position="482"/>
        <end position="824"/>
    </location>
</feature>
<dbReference type="Pfam" id="PF17389">
    <property type="entry name" value="Bac_rhamnosid6H"/>
    <property type="match status" value="1"/>
</dbReference>
<feature type="domain" description="Bacterial alpha-L-rhamnosidase N-terminal" evidence="5">
    <location>
        <begin position="179"/>
        <end position="355"/>
    </location>
</feature>
<evidence type="ECO:0000259" key="4">
    <source>
        <dbReference type="Pfam" id="PF05592"/>
    </source>
</evidence>
<evidence type="ECO:0000259" key="6">
    <source>
        <dbReference type="Pfam" id="PF17389"/>
    </source>
</evidence>
<evidence type="ECO:0000256" key="2">
    <source>
        <dbReference type="ARBA" id="ARBA00012652"/>
    </source>
</evidence>
<dbReference type="Pfam" id="PF05592">
    <property type="entry name" value="Bac_rhamnosid"/>
    <property type="match status" value="1"/>
</dbReference>
<evidence type="ECO:0000259" key="5">
    <source>
        <dbReference type="Pfam" id="PF08531"/>
    </source>
</evidence>
<reference evidence="8 9" key="1">
    <citation type="journal article" date="2024" name="IMA Fungus">
        <title>IMA Genome - F19 : A genome assembly and annotation guide to empower mycologists, including annotated draft genome sequences of Ceratocystis pirilliformis, Diaporthe australafricana, Fusarium ophioides, Paecilomyces lecythidis, and Sporothrix stenoceras.</title>
        <authorList>
            <person name="Aylward J."/>
            <person name="Wilson A.M."/>
            <person name="Visagie C.M."/>
            <person name="Spraker J."/>
            <person name="Barnes I."/>
            <person name="Buitendag C."/>
            <person name="Ceriani C."/>
            <person name="Del Mar Angel L."/>
            <person name="du Plessis D."/>
            <person name="Fuchs T."/>
            <person name="Gasser K."/>
            <person name="Kramer D."/>
            <person name="Li W."/>
            <person name="Munsamy K."/>
            <person name="Piso A."/>
            <person name="Price J.L."/>
            <person name="Sonnekus B."/>
            <person name="Thomas C."/>
            <person name="van der Nest A."/>
            <person name="van Dijk A."/>
            <person name="van Heerden A."/>
            <person name="van Vuuren N."/>
            <person name="Yilmaz N."/>
            <person name="Duong T.A."/>
            <person name="van der Merwe N.A."/>
            <person name="Wingfield M.J."/>
            <person name="Wingfield B.D."/>
        </authorList>
    </citation>
    <scope>NUCLEOTIDE SEQUENCE [LARGE SCALE GENOMIC DNA]</scope>
    <source>
        <strain evidence="8 9">CMW 5346</strain>
    </source>
</reference>
<dbReference type="InterPro" id="IPR035396">
    <property type="entry name" value="Bac_rhamnosid6H"/>
</dbReference>
<dbReference type="Pfam" id="PF08531">
    <property type="entry name" value="Bac_rhamnosid_N"/>
    <property type="match status" value="1"/>
</dbReference>
<feature type="domain" description="Alpha-L-rhamnosidase C-terminal" evidence="7">
    <location>
        <begin position="827"/>
        <end position="904"/>
    </location>
</feature>
<dbReference type="EMBL" id="JAWCUI010000058">
    <property type="protein sequence ID" value="KAL1890889.1"/>
    <property type="molecule type" value="Genomic_DNA"/>
</dbReference>
<dbReference type="PANTHER" id="PTHR33307:SF11">
    <property type="entry name" value="ALPHA-L-RHAMNOSIDASE"/>
    <property type="match status" value="1"/>
</dbReference>
<dbReference type="InterPro" id="IPR016007">
    <property type="entry name" value="Alpha_rhamnosid"/>
</dbReference>